<accession>A0A140DTV0</accession>
<reference evidence="1 2" key="1">
    <citation type="journal article" date="2016" name="Gut Pathog.">
        <title>Whole genome sequencing of "Faecalibaculum rodentium" ALO17, isolated from C57BL/6J laboratory mouse feces.</title>
        <authorList>
            <person name="Lim S."/>
            <person name="Chang D.H."/>
            <person name="Ahn S."/>
            <person name="Kim B.C."/>
        </authorList>
    </citation>
    <scope>NUCLEOTIDE SEQUENCE [LARGE SCALE GENOMIC DNA]</scope>
    <source>
        <strain evidence="1 2">Alo17</strain>
    </source>
</reference>
<evidence type="ECO:0000313" key="2">
    <source>
        <dbReference type="Proteomes" id="UP000069771"/>
    </source>
</evidence>
<gene>
    <name evidence="1" type="ORF">AALO17_09430</name>
</gene>
<dbReference type="KEGG" id="fro:AALO17_09430"/>
<evidence type="ECO:0000313" key="1">
    <source>
        <dbReference type="EMBL" id="AMK54077.1"/>
    </source>
</evidence>
<dbReference type="EMBL" id="CP011391">
    <property type="protein sequence ID" value="AMK54077.1"/>
    <property type="molecule type" value="Genomic_DNA"/>
</dbReference>
<organism evidence="1 2">
    <name type="scientific">Faecalibaculum rodentium</name>
    <dbReference type="NCBI Taxonomy" id="1702221"/>
    <lineage>
        <taxon>Bacteria</taxon>
        <taxon>Bacillati</taxon>
        <taxon>Bacillota</taxon>
        <taxon>Erysipelotrichia</taxon>
        <taxon>Erysipelotrichales</taxon>
        <taxon>Erysipelotrichaceae</taxon>
        <taxon>Faecalibaculum</taxon>
    </lineage>
</organism>
<dbReference type="AlphaFoldDB" id="A0A140DTV0"/>
<proteinExistence type="predicted"/>
<protein>
    <submittedName>
        <fullName evidence="1">Uncharacterized protein</fullName>
    </submittedName>
</protein>
<name>A0A140DTV0_9FIRM</name>
<dbReference type="Proteomes" id="UP000069771">
    <property type="component" value="Chromosome"/>
</dbReference>
<sequence length="40" mass="4378">MRTMSDSSCLCLFSAAGVLNETQVQQVFCSHYMKKGCDAS</sequence>
<keyword evidence="2" id="KW-1185">Reference proteome</keyword>